<reference evidence="2 3" key="1">
    <citation type="submission" date="2018-05" db="EMBL/GenBank/DDBJ databases">
        <title>Genome sequencing and assembly of the regulated plant pathogen Lachnellula willkommii and related sister species for the development of diagnostic species identification markers.</title>
        <authorList>
            <person name="Giroux E."/>
            <person name="Bilodeau G."/>
        </authorList>
    </citation>
    <scope>NUCLEOTIDE SEQUENCE [LARGE SCALE GENOMIC DNA]</scope>
    <source>
        <strain evidence="2 3">CBS 185.66</strain>
    </source>
</reference>
<feature type="transmembrane region" description="Helical" evidence="1">
    <location>
        <begin position="256"/>
        <end position="277"/>
    </location>
</feature>
<evidence type="ECO:0000313" key="3">
    <source>
        <dbReference type="Proteomes" id="UP000431533"/>
    </source>
</evidence>
<keyword evidence="1" id="KW-0472">Membrane</keyword>
<protein>
    <recommendedName>
        <fullName evidence="4">NAD dependent epimerase/dehydratase</fullName>
    </recommendedName>
</protein>
<dbReference type="PANTHER" id="PTHR36978">
    <property type="entry name" value="P-LOOP CONTAINING NUCLEOTIDE TRIPHOSPHATE HYDROLASE"/>
    <property type="match status" value="1"/>
</dbReference>
<dbReference type="Proteomes" id="UP000431533">
    <property type="component" value="Unassembled WGS sequence"/>
</dbReference>
<sequence>MSLSPYPSKPITDIFTPQDLTIDRRKRGRIVPMRVLVLGMGRTGTAFLITDVEIGYMDTYHMMSASVENPLDCLLWQQAFAAKYHGVGTFGKCEWDQLLGHCQAVCDWPAIAFSEELLSIYPEAKVILPSRDVNSWHASVLKTVYWRSQDPELRLASFVDWGAGLYYPMLKNFFETFFEGDFPNRGKAIFHRHYEEIRGLVPADNLLEYNVTQGWGPLCDFLGISKPTEDFPRSNDVESFVSRCKSRNRRQIANGLLRYLVIGLCLALPLSIIMYIAN</sequence>
<dbReference type="InterPro" id="IPR040632">
    <property type="entry name" value="Sulfotransfer_4"/>
</dbReference>
<evidence type="ECO:0000313" key="2">
    <source>
        <dbReference type="EMBL" id="TVY27405.1"/>
    </source>
</evidence>
<dbReference type="OrthoDB" id="408152at2759"/>
<organism evidence="2 3">
    <name type="scientific">Lachnellula hyalina</name>
    <dbReference type="NCBI Taxonomy" id="1316788"/>
    <lineage>
        <taxon>Eukaryota</taxon>
        <taxon>Fungi</taxon>
        <taxon>Dikarya</taxon>
        <taxon>Ascomycota</taxon>
        <taxon>Pezizomycotina</taxon>
        <taxon>Leotiomycetes</taxon>
        <taxon>Helotiales</taxon>
        <taxon>Lachnaceae</taxon>
        <taxon>Lachnellula</taxon>
    </lineage>
</organism>
<dbReference type="Pfam" id="PF17784">
    <property type="entry name" value="Sulfotransfer_4"/>
    <property type="match status" value="1"/>
</dbReference>
<dbReference type="GeneID" id="41984408"/>
<dbReference type="InterPro" id="IPR027417">
    <property type="entry name" value="P-loop_NTPase"/>
</dbReference>
<evidence type="ECO:0000256" key="1">
    <source>
        <dbReference type="SAM" id="Phobius"/>
    </source>
</evidence>
<dbReference type="SUPFAM" id="SSF52540">
    <property type="entry name" value="P-loop containing nucleoside triphosphate hydrolases"/>
    <property type="match status" value="1"/>
</dbReference>
<keyword evidence="1" id="KW-1133">Transmembrane helix</keyword>
<dbReference type="RefSeq" id="XP_031006193.1">
    <property type="nucleotide sequence ID" value="XM_031149172.1"/>
</dbReference>
<dbReference type="EMBL" id="QGMH01000049">
    <property type="protein sequence ID" value="TVY27405.1"/>
    <property type="molecule type" value="Genomic_DNA"/>
</dbReference>
<proteinExistence type="predicted"/>
<comment type="caution">
    <text evidence="2">The sequence shown here is derived from an EMBL/GenBank/DDBJ whole genome shotgun (WGS) entry which is preliminary data.</text>
</comment>
<dbReference type="AlphaFoldDB" id="A0A8H8R4M4"/>
<evidence type="ECO:0008006" key="4">
    <source>
        <dbReference type="Google" id="ProtNLM"/>
    </source>
</evidence>
<keyword evidence="1" id="KW-0812">Transmembrane</keyword>
<name>A0A8H8R4M4_9HELO</name>
<dbReference type="Gene3D" id="3.40.50.300">
    <property type="entry name" value="P-loop containing nucleotide triphosphate hydrolases"/>
    <property type="match status" value="1"/>
</dbReference>
<dbReference type="PANTHER" id="PTHR36978:SF4">
    <property type="entry name" value="P-LOOP CONTAINING NUCLEOSIDE TRIPHOSPHATE HYDROLASE PROTEIN"/>
    <property type="match status" value="1"/>
</dbReference>
<keyword evidence="3" id="KW-1185">Reference proteome</keyword>
<gene>
    <name evidence="2" type="ORF">LHYA1_G004210</name>
</gene>
<accession>A0A8H8R4M4</accession>